<feature type="compositionally biased region" description="Basic residues" evidence="2">
    <location>
        <begin position="346"/>
        <end position="356"/>
    </location>
</feature>
<keyword evidence="3" id="KW-0472">Membrane</keyword>
<keyword evidence="3" id="KW-0812">Transmembrane</keyword>
<evidence type="ECO:0000259" key="4">
    <source>
        <dbReference type="Pfam" id="PF13514"/>
    </source>
</evidence>
<dbReference type="Pfam" id="PF13514">
    <property type="entry name" value="AAA_27"/>
    <property type="match status" value="1"/>
</dbReference>
<gene>
    <name evidence="5" type="ORF">FC80_GL001252</name>
</gene>
<dbReference type="InterPro" id="IPR027417">
    <property type="entry name" value="P-loop_NTPase"/>
</dbReference>
<dbReference type="Proteomes" id="UP000051131">
    <property type="component" value="Unassembled WGS sequence"/>
</dbReference>
<feature type="region of interest" description="Disordered" evidence="2">
    <location>
        <begin position="332"/>
        <end position="356"/>
    </location>
</feature>
<dbReference type="PANTHER" id="PTHR41259:SF1">
    <property type="entry name" value="DOUBLE-STRAND BREAK REPAIR RAD50 ATPASE, PUTATIVE-RELATED"/>
    <property type="match status" value="1"/>
</dbReference>
<evidence type="ECO:0000256" key="3">
    <source>
        <dbReference type="SAM" id="Phobius"/>
    </source>
</evidence>
<keyword evidence="3" id="KW-1133">Transmembrane helix</keyword>
<feature type="coiled-coil region" evidence="1">
    <location>
        <begin position="200"/>
        <end position="241"/>
    </location>
</feature>
<feature type="coiled-coil region" evidence="1">
    <location>
        <begin position="273"/>
        <end position="307"/>
    </location>
</feature>
<dbReference type="RefSeq" id="WP_057829469.1">
    <property type="nucleotide sequence ID" value="NZ_AYZE01000015.1"/>
</dbReference>
<sequence>MKILEANIYGYGRFVDCHFDVAHHFQVITGPNESGKSTLRSFISSILFGFPTKRGKKETYIPRKGSVYGGNLLILQNEQKYLIERIGNEKNNSLTIINQETKEKLPESLLEKWITKVDKTVFDDIYSVNQSELSTILNLKPDELERIFYSIATSGSQEIFEKQKKLIKEANQLYKPNGRVPQINLMLKKYEGTYQKFQEISNNLDDFKMIEEKIENLKEKTSKFSQEKMEYENKLARLNQLESTWDIYQKWLGASKNYNENALNIPIEVFDKIQLQNTKVNSIESSIQSLEKQLEDVRQEVRKLDSNGEDIDFYLNNKEKFNQIVGGERSTSSYVEDSSNENSQVLRRRSHTKSKNKQPNYTTIAIVVISILAIIFIPNIFIRILGMIGIFFGGYLFIKDLNPVYSTSGITQENQEIFDFCKKKLQLSDDYTANMRKILNFKLQIEKKIKLRDNTKVKEKILEQERSINLSSLRVEQVKLAKQLEEMGFNNFNSLRENFFKEQGKLKLESTIIGLKSQLSDEKINALKKYSTKIELEKDIFSTKKNYEEKRVKNEQRIAQLIEYKIQLDNIGNSVEFATLQQEMANERSNINNTIEEWLTMSLANKWLDEYLATLSKHQLPLVMERASKFFEVLTNKHFVKISVGNNQLFLKTIDNQIFTVNELSRATAEQLYFALRIAFIVIFNKKIGLPMIIDDGFVNFDEERKSQIIDLLLEISKETQILCFTVDISIICDKVSKESILAI</sequence>
<organism evidence="5 6">
    <name type="scientific">Liquorilactobacillus cacaonum DSM 21116</name>
    <dbReference type="NCBI Taxonomy" id="1423729"/>
    <lineage>
        <taxon>Bacteria</taxon>
        <taxon>Bacillati</taxon>
        <taxon>Bacillota</taxon>
        <taxon>Bacilli</taxon>
        <taxon>Lactobacillales</taxon>
        <taxon>Lactobacillaceae</taxon>
        <taxon>Liquorilactobacillus</taxon>
    </lineage>
</organism>
<protein>
    <submittedName>
        <fullName evidence="5">DNA repair ATPase</fullName>
    </submittedName>
</protein>
<dbReference type="SUPFAM" id="SSF52540">
    <property type="entry name" value="P-loop containing nucleoside triphosphate hydrolases"/>
    <property type="match status" value="1"/>
</dbReference>
<feature type="transmembrane region" description="Helical" evidence="3">
    <location>
        <begin position="364"/>
        <end position="397"/>
    </location>
</feature>
<evidence type="ECO:0000313" key="5">
    <source>
        <dbReference type="EMBL" id="KRM90349.1"/>
    </source>
</evidence>
<keyword evidence="1" id="KW-0175">Coiled coil</keyword>
<keyword evidence="6" id="KW-1185">Reference proteome</keyword>
<evidence type="ECO:0000313" key="6">
    <source>
        <dbReference type="Proteomes" id="UP000051131"/>
    </source>
</evidence>
<dbReference type="PANTHER" id="PTHR41259">
    <property type="entry name" value="DOUBLE-STRAND BREAK REPAIR RAD50 ATPASE, PUTATIVE-RELATED"/>
    <property type="match status" value="1"/>
</dbReference>
<dbReference type="InterPro" id="IPR038734">
    <property type="entry name" value="YhaN_AAA"/>
</dbReference>
<evidence type="ECO:0000256" key="2">
    <source>
        <dbReference type="SAM" id="MobiDB-lite"/>
    </source>
</evidence>
<dbReference type="AlphaFoldDB" id="A0A0R2CF49"/>
<proteinExistence type="predicted"/>
<dbReference type="Gene3D" id="3.40.50.300">
    <property type="entry name" value="P-loop containing nucleotide triphosphate hydrolases"/>
    <property type="match status" value="2"/>
</dbReference>
<feature type="domain" description="YhaN AAA" evidence="4">
    <location>
        <begin position="1"/>
        <end position="200"/>
    </location>
</feature>
<reference evidence="5 6" key="1">
    <citation type="journal article" date="2015" name="Genome Announc.">
        <title>Expanding the biotechnology potential of lactobacilli through comparative genomics of 213 strains and associated genera.</title>
        <authorList>
            <person name="Sun Z."/>
            <person name="Harris H.M."/>
            <person name="McCann A."/>
            <person name="Guo C."/>
            <person name="Argimon S."/>
            <person name="Zhang W."/>
            <person name="Yang X."/>
            <person name="Jeffery I.B."/>
            <person name="Cooney J.C."/>
            <person name="Kagawa T.F."/>
            <person name="Liu W."/>
            <person name="Song Y."/>
            <person name="Salvetti E."/>
            <person name="Wrobel A."/>
            <person name="Rasinkangas P."/>
            <person name="Parkhill J."/>
            <person name="Rea M.C."/>
            <person name="O'Sullivan O."/>
            <person name="Ritari J."/>
            <person name="Douillard F.P."/>
            <person name="Paul Ross R."/>
            <person name="Yang R."/>
            <person name="Briner A.E."/>
            <person name="Felis G.E."/>
            <person name="de Vos W.M."/>
            <person name="Barrangou R."/>
            <person name="Klaenhammer T.R."/>
            <person name="Caufield P.W."/>
            <person name="Cui Y."/>
            <person name="Zhang H."/>
            <person name="O'Toole P.W."/>
        </authorList>
    </citation>
    <scope>NUCLEOTIDE SEQUENCE [LARGE SCALE GENOMIC DNA]</scope>
    <source>
        <strain evidence="5 6">DSM 21116</strain>
    </source>
</reference>
<evidence type="ECO:0000256" key="1">
    <source>
        <dbReference type="SAM" id="Coils"/>
    </source>
</evidence>
<accession>A0A0R2CF49</accession>
<dbReference type="STRING" id="1423729.FC80_GL001252"/>
<dbReference type="OrthoDB" id="9764467at2"/>
<dbReference type="PATRIC" id="fig|1423729.3.peg.1271"/>
<dbReference type="EMBL" id="AYZE01000015">
    <property type="protein sequence ID" value="KRM90349.1"/>
    <property type="molecule type" value="Genomic_DNA"/>
</dbReference>
<comment type="caution">
    <text evidence="5">The sequence shown here is derived from an EMBL/GenBank/DDBJ whole genome shotgun (WGS) entry which is preliminary data.</text>
</comment>
<name>A0A0R2CF49_9LACO</name>
<feature type="compositionally biased region" description="Polar residues" evidence="2">
    <location>
        <begin position="332"/>
        <end position="345"/>
    </location>
</feature>